<protein>
    <submittedName>
        <fullName evidence="1">Uncharacterized protein</fullName>
    </submittedName>
</protein>
<accession>A0A0B6Y647</accession>
<name>A0A0B6Y647_9EUPU</name>
<proteinExistence type="predicted"/>
<sequence>MQYKNIKIERKMGKVKEIISSMELQRNKINSVQLQAKLHTLPAEKQLNFSSDCNILQYKQ</sequence>
<evidence type="ECO:0000313" key="1">
    <source>
        <dbReference type="EMBL" id="CEK51558.1"/>
    </source>
</evidence>
<organism evidence="1">
    <name type="scientific">Arion vulgaris</name>
    <dbReference type="NCBI Taxonomy" id="1028688"/>
    <lineage>
        <taxon>Eukaryota</taxon>
        <taxon>Metazoa</taxon>
        <taxon>Spiralia</taxon>
        <taxon>Lophotrochozoa</taxon>
        <taxon>Mollusca</taxon>
        <taxon>Gastropoda</taxon>
        <taxon>Heterobranchia</taxon>
        <taxon>Euthyneura</taxon>
        <taxon>Panpulmonata</taxon>
        <taxon>Eupulmonata</taxon>
        <taxon>Stylommatophora</taxon>
        <taxon>Helicina</taxon>
        <taxon>Arionoidea</taxon>
        <taxon>Arionidae</taxon>
        <taxon>Arion</taxon>
    </lineage>
</organism>
<reference evidence="1" key="1">
    <citation type="submission" date="2014-12" db="EMBL/GenBank/DDBJ databases">
        <title>Insight into the proteome of Arion vulgaris.</title>
        <authorList>
            <person name="Aradska J."/>
            <person name="Bulat T."/>
            <person name="Smidak R."/>
            <person name="Sarate P."/>
            <person name="Gangsoo J."/>
            <person name="Sialana F."/>
            <person name="Bilban M."/>
            <person name="Lubec G."/>
        </authorList>
    </citation>
    <scope>NUCLEOTIDE SEQUENCE</scope>
    <source>
        <tissue evidence="1">Skin</tissue>
    </source>
</reference>
<dbReference type="AlphaFoldDB" id="A0A0B6Y647"/>
<gene>
    <name evidence="1" type="primary">ORF13725</name>
</gene>
<dbReference type="EMBL" id="HACG01004693">
    <property type="protein sequence ID" value="CEK51558.1"/>
    <property type="molecule type" value="Transcribed_RNA"/>
</dbReference>